<evidence type="ECO:0000256" key="5">
    <source>
        <dbReference type="ARBA" id="ARBA00022741"/>
    </source>
</evidence>
<gene>
    <name evidence="11" type="primary">AlaRS-m_0</name>
    <name evidence="11" type="ORF">Bhyg_15508</name>
</gene>
<dbReference type="Proteomes" id="UP001151699">
    <property type="component" value="Unassembled WGS sequence"/>
</dbReference>
<dbReference type="InterPro" id="IPR012947">
    <property type="entry name" value="tRNA_SAD"/>
</dbReference>
<evidence type="ECO:0000256" key="3">
    <source>
        <dbReference type="ARBA" id="ARBA00022555"/>
    </source>
</evidence>
<dbReference type="InterPro" id="IPR050058">
    <property type="entry name" value="Ala-tRNA_ligase"/>
</dbReference>
<keyword evidence="12" id="KW-1185">Reference proteome</keyword>
<comment type="caution">
    <text evidence="11">The sequence shown here is derived from an EMBL/GenBank/DDBJ whole genome shotgun (WGS) entry which is preliminary data.</text>
</comment>
<dbReference type="SUPFAM" id="SSF101353">
    <property type="entry name" value="Putative anticodon-binding domain of alanyl-tRNA synthetase (AlaRS)"/>
    <property type="match status" value="1"/>
</dbReference>
<dbReference type="GO" id="GO:0000049">
    <property type="term" value="F:tRNA binding"/>
    <property type="evidence" value="ECO:0007669"/>
    <property type="project" value="UniProtKB-KW"/>
</dbReference>
<evidence type="ECO:0000256" key="7">
    <source>
        <dbReference type="ARBA" id="ARBA00022884"/>
    </source>
</evidence>
<keyword evidence="9" id="KW-0030">Aminoacyl-tRNA synthetase</keyword>
<dbReference type="SMART" id="SM00863">
    <property type="entry name" value="tRNA_SAD"/>
    <property type="match status" value="1"/>
</dbReference>
<dbReference type="InterPro" id="IPR018163">
    <property type="entry name" value="Thr/Ala-tRNA-synth_IIc_edit"/>
</dbReference>
<protein>
    <recommendedName>
        <fullName evidence="2">alanine--tRNA ligase</fullName>
        <ecNumber evidence="2">6.1.1.7</ecNumber>
    </recommendedName>
</protein>
<evidence type="ECO:0000313" key="12">
    <source>
        <dbReference type="Proteomes" id="UP001151699"/>
    </source>
</evidence>
<proteinExistence type="inferred from homology"/>
<evidence type="ECO:0000256" key="2">
    <source>
        <dbReference type="ARBA" id="ARBA00013168"/>
    </source>
</evidence>
<dbReference type="GO" id="GO:0006419">
    <property type="term" value="P:alanyl-tRNA aminoacylation"/>
    <property type="evidence" value="ECO:0007669"/>
    <property type="project" value="InterPro"/>
</dbReference>
<dbReference type="GO" id="GO:0005524">
    <property type="term" value="F:ATP binding"/>
    <property type="evidence" value="ECO:0007669"/>
    <property type="project" value="UniProtKB-KW"/>
</dbReference>
<evidence type="ECO:0000256" key="1">
    <source>
        <dbReference type="ARBA" id="ARBA00008429"/>
    </source>
</evidence>
<dbReference type="GO" id="GO:0005739">
    <property type="term" value="C:mitochondrion"/>
    <property type="evidence" value="ECO:0007669"/>
    <property type="project" value="TreeGrafter"/>
</dbReference>
<evidence type="ECO:0000256" key="8">
    <source>
        <dbReference type="ARBA" id="ARBA00022917"/>
    </source>
</evidence>
<dbReference type="EC" id="6.1.1.7" evidence="2"/>
<sequence>MRRTLNECETIFQKKNIIQTTIVPKIVESLGSVYPELETQSKNICDIFTFEDESHKSLIENNRKNFKSLNISTTSNLKEDDVIEFSQFPLAYRDVERLTELNRFMKSLPIEFVFNKLHLAYGLNEDLIQKLAAEKKLNVNMEEFEAYKKTKQEETKSQHQIEESSVIAKASAANLPPTVYRHMYDYAFDKKSRQFLVKPLKAKVFIVDYNAKDDFYHIVLDKTNFYHTAGGQDSDIGQIVGDDGAFEVKNVTIHNGFVVHTGRFVNEAKPFQSNEEVTLTVNPSHRTNLSQHHTAMHLLQAAMKKVTNRIVFQQSSHVSAANLKCEFGVIGKRIRLEQLEQIERLIQKVIQSAIPIDVQFLSAHDLYALNNLTTVPGATYPENDIRILRIKDEVNEFESIEPCCGTHAKNTSELEDFCFTYIKVNNSASYDITAVAGRLAESIKQNGKHFLQTYEMFKNKVYLDNDEDGCVALETEASQIKRQLADSPIPYITSSTITSEMETLDKHILAAKRKLIRQALISEMLSVLTARKQKDDPFVIHVIRTKAPLEKMILAEAEQMCNDLPVILINVSNNQIIQGRASIPLKYTDKKFDAKDWLNEVVRPFHIKCSKSKTKANFNQSSFEEFPDQSTALVDPSDLEKILRRAEDIAYKMFAKKYSADEDCRVVQSFQLKKNIQDIHSKVNAAKTLTELLGITSFVMNLRNEIKYGLYPYELKSTCFDEIQEINYRLTDARFKIESELHNPALEKTLATASLNKRTYAFHVIHASHPLHTRTILRMTDECADIALVLIIVSNYDVIGRIAIPISKTDAKSIIKELRDEFCGTFNGKCIHEGSRLEAYVADFQFDKTRINDDSLKNAFKRAENLLISKK</sequence>
<dbReference type="PANTHER" id="PTHR11777">
    <property type="entry name" value="ALANYL-TRNA SYNTHETASE"/>
    <property type="match status" value="1"/>
</dbReference>
<keyword evidence="6" id="KW-0067">ATP-binding</keyword>
<comment type="similarity">
    <text evidence="1">Belongs to the class-II aminoacyl-tRNA synthetase family. Alax-L subfamily.</text>
</comment>
<feature type="domain" description="Alanyl-transfer RNA synthetases family profile" evidence="10">
    <location>
        <begin position="1"/>
        <end position="446"/>
    </location>
</feature>
<dbReference type="InterPro" id="IPR009000">
    <property type="entry name" value="Transl_B-barrel_sf"/>
</dbReference>
<dbReference type="InterPro" id="IPR018165">
    <property type="entry name" value="Ala-tRNA-synth_IIc_core"/>
</dbReference>
<organism evidence="11 12">
    <name type="scientific">Pseudolycoriella hygida</name>
    <dbReference type="NCBI Taxonomy" id="35572"/>
    <lineage>
        <taxon>Eukaryota</taxon>
        <taxon>Metazoa</taxon>
        <taxon>Ecdysozoa</taxon>
        <taxon>Arthropoda</taxon>
        <taxon>Hexapoda</taxon>
        <taxon>Insecta</taxon>
        <taxon>Pterygota</taxon>
        <taxon>Neoptera</taxon>
        <taxon>Endopterygota</taxon>
        <taxon>Diptera</taxon>
        <taxon>Nematocera</taxon>
        <taxon>Sciaroidea</taxon>
        <taxon>Sciaridae</taxon>
        <taxon>Pseudolycoriella</taxon>
    </lineage>
</organism>
<evidence type="ECO:0000256" key="9">
    <source>
        <dbReference type="ARBA" id="ARBA00023146"/>
    </source>
</evidence>
<reference evidence="11" key="1">
    <citation type="submission" date="2022-07" db="EMBL/GenBank/DDBJ databases">
        <authorList>
            <person name="Trinca V."/>
            <person name="Uliana J.V.C."/>
            <person name="Torres T.T."/>
            <person name="Ward R.J."/>
            <person name="Monesi N."/>
        </authorList>
    </citation>
    <scope>NUCLEOTIDE SEQUENCE</scope>
    <source>
        <strain evidence="11">HSMRA1968</strain>
        <tissue evidence="11">Whole embryos</tissue>
    </source>
</reference>
<dbReference type="GO" id="GO:0002161">
    <property type="term" value="F:aminoacyl-tRNA deacylase activity"/>
    <property type="evidence" value="ECO:0007669"/>
    <property type="project" value="TreeGrafter"/>
</dbReference>
<evidence type="ECO:0000256" key="6">
    <source>
        <dbReference type="ARBA" id="ARBA00022840"/>
    </source>
</evidence>
<dbReference type="GO" id="GO:0004813">
    <property type="term" value="F:alanine-tRNA ligase activity"/>
    <property type="evidence" value="ECO:0007669"/>
    <property type="project" value="UniProtKB-EC"/>
</dbReference>
<dbReference type="EMBL" id="WJQU01002123">
    <property type="protein sequence ID" value="KAJ6633275.1"/>
    <property type="molecule type" value="Genomic_DNA"/>
</dbReference>
<dbReference type="InterPro" id="IPR018164">
    <property type="entry name" value="Ala-tRNA-synth_IIc_N"/>
</dbReference>
<dbReference type="AlphaFoldDB" id="A0A9Q0MN40"/>
<keyword evidence="8" id="KW-0648">Protein biosynthesis</keyword>
<evidence type="ECO:0000256" key="4">
    <source>
        <dbReference type="ARBA" id="ARBA00022598"/>
    </source>
</evidence>
<dbReference type="Pfam" id="PF07973">
    <property type="entry name" value="tRNA_SAD"/>
    <property type="match status" value="1"/>
</dbReference>
<keyword evidence="7" id="KW-0694">RNA-binding</keyword>
<dbReference type="SUPFAM" id="SSF50447">
    <property type="entry name" value="Translation proteins"/>
    <property type="match status" value="1"/>
</dbReference>
<accession>A0A9Q0MN40</accession>
<dbReference type="Gene3D" id="3.30.980.10">
    <property type="entry name" value="Threonyl-trna Synthetase, Chain A, domain 2"/>
    <property type="match status" value="1"/>
</dbReference>
<dbReference type="PANTHER" id="PTHR11777:SF39">
    <property type="entry name" value="ALANINE--TRNA LIGASE, MITOCHONDRIAL"/>
    <property type="match status" value="1"/>
</dbReference>
<dbReference type="InterPro" id="IPR018162">
    <property type="entry name" value="Ala-tRNA-ligase_IIc_anticod-bd"/>
</dbReference>
<dbReference type="OrthoDB" id="2423964at2759"/>
<dbReference type="Pfam" id="PF01411">
    <property type="entry name" value="tRNA-synt_2c"/>
    <property type="match status" value="1"/>
</dbReference>
<keyword evidence="4 11" id="KW-0436">Ligase</keyword>
<keyword evidence="3" id="KW-0820">tRNA-binding</keyword>
<name>A0A9Q0MN40_9DIPT</name>
<dbReference type="PROSITE" id="PS50860">
    <property type="entry name" value="AA_TRNA_LIGASE_II_ALA"/>
    <property type="match status" value="1"/>
</dbReference>
<keyword evidence="5" id="KW-0547">Nucleotide-binding</keyword>
<evidence type="ECO:0000259" key="10">
    <source>
        <dbReference type="PROSITE" id="PS50860"/>
    </source>
</evidence>
<dbReference type="Gene3D" id="2.40.30.130">
    <property type="match status" value="1"/>
</dbReference>
<evidence type="ECO:0000313" key="11">
    <source>
        <dbReference type="EMBL" id="KAJ6633275.1"/>
    </source>
</evidence>
<dbReference type="SUPFAM" id="SSF55186">
    <property type="entry name" value="ThrRS/AlaRS common domain"/>
    <property type="match status" value="1"/>
</dbReference>
<dbReference type="FunFam" id="3.30.980.10:FF:000004">
    <property type="entry name" value="Alanine--tRNA ligase, cytoplasmic"/>
    <property type="match status" value="1"/>
</dbReference>